<reference evidence="1" key="1">
    <citation type="submission" date="2023-11" db="EMBL/GenBank/DDBJ databases">
        <authorList>
            <person name="Poullet M."/>
        </authorList>
    </citation>
    <scope>NUCLEOTIDE SEQUENCE</scope>
    <source>
        <strain evidence="1">E1834</strain>
    </source>
</reference>
<sequence length="53" mass="5864">MVRHGEVGFGSSVPRSDIFEDRAKENMRGLGCTPKQVLCGRFEESCGRLGYIS</sequence>
<name>A0ACB0XMR1_MELEN</name>
<evidence type="ECO:0000313" key="1">
    <source>
        <dbReference type="EMBL" id="CAK5009111.1"/>
    </source>
</evidence>
<dbReference type="EMBL" id="CAVMJV010000001">
    <property type="protein sequence ID" value="CAK5009111.1"/>
    <property type="molecule type" value="Genomic_DNA"/>
</dbReference>
<dbReference type="Proteomes" id="UP001497535">
    <property type="component" value="Unassembled WGS sequence"/>
</dbReference>
<comment type="caution">
    <text evidence="1">The sequence shown here is derived from an EMBL/GenBank/DDBJ whole genome shotgun (WGS) entry which is preliminary data.</text>
</comment>
<keyword evidence="2" id="KW-1185">Reference proteome</keyword>
<protein>
    <submittedName>
        <fullName evidence="1">Uncharacterized protein</fullName>
    </submittedName>
</protein>
<organism evidence="1 2">
    <name type="scientific">Meloidogyne enterolobii</name>
    <name type="common">Root-knot nematode worm</name>
    <name type="synonym">Meloidogyne mayaguensis</name>
    <dbReference type="NCBI Taxonomy" id="390850"/>
    <lineage>
        <taxon>Eukaryota</taxon>
        <taxon>Metazoa</taxon>
        <taxon>Ecdysozoa</taxon>
        <taxon>Nematoda</taxon>
        <taxon>Chromadorea</taxon>
        <taxon>Rhabditida</taxon>
        <taxon>Tylenchina</taxon>
        <taxon>Tylenchomorpha</taxon>
        <taxon>Tylenchoidea</taxon>
        <taxon>Meloidogynidae</taxon>
        <taxon>Meloidogyninae</taxon>
        <taxon>Meloidogyne</taxon>
    </lineage>
</organism>
<proteinExistence type="predicted"/>
<accession>A0ACB0XMR1</accession>
<gene>
    <name evidence="1" type="ORF">MENTE1834_LOCUS1241</name>
</gene>
<evidence type="ECO:0000313" key="2">
    <source>
        <dbReference type="Proteomes" id="UP001497535"/>
    </source>
</evidence>